<feature type="region of interest" description="Disordered" evidence="1">
    <location>
        <begin position="1"/>
        <end position="43"/>
    </location>
</feature>
<name>A0A1F8EJR7_9BACT</name>
<comment type="caution">
    <text evidence="2">The sequence shown here is derived from an EMBL/GenBank/DDBJ whole genome shotgun (WGS) entry which is preliminary data.</text>
</comment>
<evidence type="ECO:0000256" key="1">
    <source>
        <dbReference type="SAM" id="MobiDB-lite"/>
    </source>
</evidence>
<reference evidence="2 3" key="1">
    <citation type="journal article" date="2016" name="Nat. Commun.">
        <title>Thousands of microbial genomes shed light on interconnected biogeochemical processes in an aquifer system.</title>
        <authorList>
            <person name="Anantharaman K."/>
            <person name="Brown C.T."/>
            <person name="Hug L.A."/>
            <person name="Sharon I."/>
            <person name="Castelle C.J."/>
            <person name="Probst A.J."/>
            <person name="Thomas B.C."/>
            <person name="Singh A."/>
            <person name="Wilkins M.J."/>
            <person name="Karaoz U."/>
            <person name="Brodie E.L."/>
            <person name="Williams K.H."/>
            <person name="Hubbard S.S."/>
            <person name="Banfield J.F."/>
        </authorList>
    </citation>
    <scope>NUCLEOTIDE SEQUENCE [LARGE SCALE GENOMIC DNA]</scope>
</reference>
<accession>A0A1F8EJR7</accession>
<sequence>MELRRPPRKRGDCYAPPPARYAEAKARRVKTGGKGEKVRKELGRNYSPPSSIFLIQIQDIDEGNKPENIILGTG</sequence>
<dbReference type="EMBL" id="MGJD01000010">
    <property type="protein sequence ID" value="OGN01097.1"/>
    <property type="molecule type" value="Genomic_DNA"/>
</dbReference>
<gene>
    <name evidence="2" type="ORF">A2650_00345</name>
</gene>
<evidence type="ECO:0000313" key="2">
    <source>
        <dbReference type="EMBL" id="OGN01097.1"/>
    </source>
</evidence>
<feature type="compositionally biased region" description="Basic and acidic residues" evidence="1">
    <location>
        <begin position="33"/>
        <end position="43"/>
    </location>
</feature>
<evidence type="ECO:0000313" key="3">
    <source>
        <dbReference type="Proteomes" id="UP000177117"/>
    </source>
</evidence>
<organism evidence="2 3">
    <name type="scientific">Candidatus Yanofskybacteria bacterium RIFCSPHIGHO2_01_FULL_41_53</name>
    <dbReference type="NCBI Taxonomy" id="1802663"/>
    <lineage>
        <taxon>Bacteria</taxon>
        <taxon>Candidatus Yanofskyibacteriota</taxon>
    </lineage>
</organism>
<proteinExistence type="predicted"/>
<protein>
    <submittedName>
        <fullName evidence="2">Uncharacterized protein</fullName>
    </submittedName>
</protein>
<dbReference type="Proteomes" id="UP000177117">
    <property type="component" value="Unassembled WGS sequence"/>
</dbReference>
<feature type="compositionally biased region" description="Basic and acidic residues" evidence="1">
    <location>
        <begin position="1"/>
        <end position="12"/>
    </location>
</feature>
<dbReference type="AlphaFoldDB" id="A0A1F8EJR7"/>